<proteinExistence type="predicted"/>
<protein>
    <submittedName>
        <fullName evidence="1">Uncharacterized protein</fullName>
    </submittedName>
</protein>
<dbReference type="RefSeq" id="WP_019945576.1">
    <property type="nucleotide sequence ID" value="NZ_BMLI01000001.1"/>
</dbReference>
<keyword evidence="2" id="KW-1185">Reference proteome</keyword>
<gene>
    <name evidence="1" type="ORF">GCM10010967_13550</name>
</gene>
<dbReference type="EMBL" id="BMLI01000001">
    <property type="protein sequence ID" value="GGM83142.1"/>
    <property type="molecule type" value="Genomic_DNA"/>
</dbReference>
<sequence>MTHLKKIDTGKLCLILMSYLLPCSYILGQDYQTVRQKALDKLDLTGFKNVLFMNAAVTTPHEIAYLKSVSKGLANAPTPVSVEEWHNLYQRLLDADLRDHDKHIPRLEQLMETNPSKLTRNDTIPIGVIDLEAIYLTDKELRDNETRKMAGRAANFLAYDKFRIIYVAALQQDIYQADVWFKISSKFFISNHSVQTARIALDFGDGLGFQSCVPGEQSIHHRFNTIGRHSINIKIVSESINCEFQTYVDVRQLDRVPPSMEFHASAPILTIDSTLQNARTQVAGATIRIINGCDAVLDKAVIVAEGFDMANDQNLDVLEGRFRTPLSQWLSEGYDLVLVDYDDA</sequence>
<comment type="caution">
    <text evidence="1">The sequence shown here is derived from an EMBL/GenBank/DDBJ whole genome shotgun (WGS) entry which is preliminary data.</text>
</comment>
<dbReference type="Proteomes" id="UP000632339">
    <property type="component" value="Unassembled WGS sequence"/>
</dbReference>
<name>A0ABQ2HKP4_9BACT</name>
<organism evidence="1 2">
    <name type="scientific">Dyadobacter beijingensis</name>
    <dbReference type="NCBI Taxonomy" id="365489"/>
    <lineage>
        <taxon>Bacteria</taxon>
        <taxon>Pseudomonadati</taxon>
        <taxon>Bacteroidota</taxon>
        <taxon>Cytophagia</taxon>
        <taxon>Cytophagales</taxon>
        <taxon>Spirosomataceae</taxon>
        <taxon>Dyadobacter</taxon>
    </lineage>
</organism>
<reference evidence="2" key="1">
    <citation type="journal article" date="2019" name="Int. J. Syst. Evol. Microbiol.">
        <title>The Global Catalogue of Microorganisms (GCM) 10K type strain sequencing project: providing services to taxonomists for standard genome sequencing and annotation.</title>
        <authorList>
            <consortium name="The Broad Institute Genomics Platform"/>
            <consortium name="The Broad Institute Genome Sequencing Center for Infectious Disease"/>
            <person name="Wu L."/>
            <person name="Ma J."/>
        </authorList>
    </citation>
    <scope>NUCLEOTIDE SEQUENCE [LARGE SCALE GENOMIC DNA]</scope>
    <source>
        <strain evidence="2">CGMCC 1.6375</strain>
    </source>
</reference>
<evidence type="ECO:0000313" key="2">
    <source>
        <dbReference type="Proteomes" id="UP000632339"/>
    </source>
</evidence>
<accession>A0ABQ2HKP4</accession>
<evidence type="ECO:0000313" key="1">
    <source>
        <dbReference type="EMBL" id="GGM83142.1"/>
    </source>
</evidence>